<gene>
    <name evidence="1" type="ORF">BU14_0147s0022</name>
</gene>
<reference evidence="1 2" key="1">
    <citation type="submission" date="2017-03" db="EMBL/GenBank/DDBJ databases">
        <title>WGS assembly of Porphyra umbilicalis.</title>
        <authorList>
            <person name="Brawley S.H."/>
            <person name="Blouin N.A."/>
            <person name="Ficko-Blean E."/>
            <person name="Wheeler G.L."/>
            <person name="Lohr M."/>
            <person name="Goodson H.V."/>
            <person name="Jenkins J.W."/>
            <person name="Blaby-Haas C.E."/>
            <person name="Helliwell K.E."/>
            <person name="Chan C."/>
            <person name="Marriage T."/>
            <person name="Bhattacharya D."/>
            <person name="Klein A.S."/>
            <person name="Badis Y."/>
            <person name="Brodie J."/>
            <person name="Cao Y."/>
            <person name="Collen J."/>
            <person name="Dittami S.M."/>
            <person name="Gachon C.M."/>
            <person name="Green B.R."/>
            <person name="Karpowicz S."/>
            <person name="Kim J.W."/>
            <person name="Kudahl U."/>
            <person name="Lin S."/>
            <person name="Michel G."/>
            <person name="Mittag M."/>
            <person name="Olson B.J."/>
            <person name="Pangilinan J."/>
            <person name="Peng Y."/>
            <person name="Qiu H."/>
            <person name="Shu S."/>
            <person name="Singer J.T."/>
            <person name="Smith A.G."/>
            <person name="Sprecher B.N."/>
            <person name="Wagner V."/>
            <person name="Wang W."/>
            <person name="Wang Z.-Y."/>
            <person name="Yan J."/>
            <person name="Yarish C."/>
            <person name="Zoeuner-Riek S."/>
            <person name="Zhuang Y."/>
            <person name="Zou Y."/>
            <person name="Lindquist E.A."/>
            <person name="Grimwood J."/>
            <person name="Barry K."/>
            <person name="Rokhsar D.S."/>
            <person name="Schmutz J."/>
            <person name="Stiller J.W."/>
            <person name="Grossman A.R."/>
            <person name="Prochnik S.E."/>
        </authorList>
    </citation>
    <scope>NUCLEOTIDE SEQUENCE [LARGE SCALE GENOMIC DNA]</scope>
    <source>
        <strain evidence="1">4086291</strain>
    </source>
</reference>
<evidence type="ECO:0000313" key="2">
    <source>
        <dbReference type="Proteomes" id="UP000218209"/>
    </source>
</evidence>
<name>A0A1X6P9J4_PORUM</name>
<dbReference type="EMBL" id="KV918837">
    <property type="protein sequence ID" value="OSX77497.1"/>
    <property type="molecule type" value="Genomic_DNA"/>
</dbReference>
<dbReference type="Proteomes" id="UP000218209">
    <property type="component" value="Unassembled WGS sequence"/>
</dbReference>
<proteinExistence type="predicted"/>
<dbReference type="AlphaFoldDB" id="A0A1X6P9J4"/>
<evidence type="ECO:0000313" key="1">
    <source>
        <dbReference type="EMBL" id="OSX77497.1"/>
    </source>
</evidence>
<keyword evidence="2" id="KW-1185">Reference proteome</keyword>
<sequence>MKWMAGGVAGRALARRREVVGSACREGGACWCLLAMR</sequence>
<accession>A0A1X6P9J4</accession>
<organism evidence="1 2">
    <name type="scientific">Porphyra umbilicalis</name>
    <name type="common">Purple laver</name>
    <name type="synonym">Red alga</name>
    <dbReference type="NCBI Taxonomy" id="2786"/>
    <lineage>
        <taxon>Eukaryota</taxon>
        <taxon>Rhodophyta</taxon>
        <taxon>Bangiophyceae</taxon>
        <taxon>Bangiales</taxon>
        <taxon>Bangiaceae</taxon>
        <taxon>Porphyra</taxon>
    </lineage>
</organism>
<protein>
    <submittedName>
        <fullName evidence="1">Uncharacterized protein</fullName>
    </submittedName>
</protein>